<proteinExistence type="predicted"/>
<dbReference type="AlphaFoldDB" id="A0A4Y2J997"/>
<dbReference type="OrthoDB" id="10071389at2759"/>
<protein>
    <recommendedName>
        <fullName evidence="3">ATP-dependent DNA helicase PIF1</fullName>
    </recommendedName>
</protein>
<reference evidence="1 2" key="1">
    <citation type="journal article" date="2019" name="Sci. Rep.">
        <title>Orb-weaving spider Araneus ventricosus genome elucidates the spidroin gene catalogue.</title>
        <authorList>
            <person name="Kono N."/>
            <person name="Nakamura H."/>
            <person name="Ohtoshi R."/>
            <person name="Moran D.A.P."/>
            <person name="Shinohara A."/>
            <person name="Yoshida Y."/>
            <person name="Fujiwara M."/>
            <person name="Mori M."/>
            <person name="Tomita M."/>
            <person name="Arakawa K."/>
        </authorList>
    </citation>
    <scope>NUCLEOTIDE SEQUENCE [LARGE SCALE GENOMIC DNA]</scope>
</reference>
<gene>
    <name evidence="1" type="ORF">AVEN_170210_1</name>
</gene>
<organism evidence="1 2">
    <name type="scientific">Araneus ventricosus</name>
    <name type="common">Orbweaver spider</name>
    <name type="synonym">Epeira ventricosa</name>
    <dbReference type="NCBI Taxonomy" id="182803"/>
    <lineage>
        <taxon>Eukaryota</taxon>
        <taxon>Metazoa</taxon>
        <taxon>Ecdysozoa</taxon>
        <taxon>Arthropoda</taxon>
        <taxon>Chelicerata</taxon>
        <taxon>Arachnida</taxon>
        <taxon>Araneae</taxon>
        <taxon>Araneomorphae</taxon>
        <taxon>Entelegynae</taxon>
        <taxon>Araneoidea</taxon>
        <taxon>Araneidae</taxon>
        <taxon>Araneus</taxon>
    </lineage>
</organism>
<comment type="caution">
    <text evidence="1">The sequence shown here is derived from an EMBL/GenBank/DDBJ whole genome shotgun (WGS) entry which is preliminary data.</text>
</comment>
<dbReference type="EMBL" id="BGPR01189016">
    <property type="protein sequence ID" value="GBM85786.1"/>
    <property type="molecule type" value="Genomic_DNA"/>
</dbReference>
<sequence length="170" mass="19277">MKRVGNLFGIFFPKCQLSAVETDSLAYSIKLKCGIPNLVIANIDVEDGLVNVAIGILRHIGLNIDLEEEERERNKTKLVRLWIDFPSKDVGKLARVQSRPHVISKFHYINGSWMWTPVHPRTATINISAAAKCKHKQFPKFLARVITVHKSHGATIDLILYDNNKSQHNQ</sequence>
<evidence type="ECO:0000313" key="1">
    <source>
        <dbReference type="EMBL" id="GBM85786.1"/>
    </source>
</evidence>
<name>A0A4Y2J997_ARAVE</name>
<evidence type="ECO:0000313" key="2">
    <source>
        <dbReference type="Proteomes" id="UP000499080"/>
    </source>
</evidence>
<evidence type="ECO:0008006" key="3">
    <source>
        <dbReference type="Google" id="ProtNLM"/>
    </source>
</evidence>
<keyword evidence="2" id="KW-1185">Reference proteome</keyword>
<accession>A0A4Y2J997</accession>
<dbReference type="Proteomes" id="UP000499080">
    <property type="component" value="Unassembled WGS sequence"/>
</dbReference>